<dbReference type="AlphaFoldDB" id="A0A0G0BK93"/>
<dbReference type="GO" id="GO:0006813">
    <property type="term" value="P:potassium ion transport"/>
    <property type="evidence" value="ECO:0007669"/>
    <property type="project" value="InterPro"/>
</dbReference>
<feature type="transmembrane region" description="Helical" evidence="7">
    <location>
        <begin position="29"/>
        <end position="48"/>
    </location>
</feature>
<keyword evidence="6 7" id="KW-0472">Membrane</keyword>
<feature type="transmembrane region" description="Helical" evidence="7">
    <location>
        <begin position="86"/>
        <end position="109"/>
    </location>
</feature>
<dbReference type="PROSITE" id="PS51201">
    <property type="entry name" value="RCK_N"/>
    <property type="match status" value="1"/>
</dbReference>
<dbReference type="EMBL" id="LBQB01000002">
    <property type="protein sequence ID" value="KKP69914.1"/>
    <property type="molecule type" value="Genomic_DNA"/>
</dbReference>
<feature type="transmembrane region" description="Helical" evidence="7">
    <location>
        <begin position="115"/>
        <end position="134"/>
    </location>
</feature>
<comment type="similarity">
    <text evidence="2">Belongs to the monovalent cation:proton antiporter 2 (CPA2) transporter (TC 2.A.37) family.</text>
</comment>
<dbReference type="SUPFAM" id="SSF51735">
    <property type="entry name" value="NAD(P)-binding Rossmann-fold domains"/>
    <property type="match status" value="1"/>
</dbReference>
<gene>
    <name evidence="9" type="ORF">UR67_C0002G0034</name>
</gene>
<comment type="subcellular location">
    <subcellularLocation>
        <location evidence="1">Membrane</location>
        <topology evidence="1">Multi-pass membrane protein</topology>
    </subcellularLocation>
</comment>
<feature type="transmembrane region" description="Helical" evidence="7">
    <location>
        <begin position="173"/>
        <end position="195"/>
    </location>
</feature>
<proteinExistence type="inferred from homology"/>
<feature type="transmembrane region" description="Helical" evidence="7">
    <location>
        <begin position="234"/>
        <end position="254"/>
    </location>
</feature>
<feature type="transmembrane region" description="Helical" evidence="7">
    <location>
        <begin position="266"/>
        <end position="285"/>
    </location>
</feature>
<feature type="transmembrane region" description="Helical" evidence="7">
    <location>
        <begin position="6"/>
        <end position="22"/>
    </location>
</feature>
<dbReference type="InterPro" id="IPR006153">
    <property type="entry name" value="Cation/H_exchanger_TM"/>
</dbReference>
<dbReference type="InterPro" id="IPR036291">
    <property type="entry name" value="NAD(P)-bd_dom_sf"/>
</dbReference>
<feature type="transmembrane region" description="Helical" evidence="7">
    <location>
        <begin position="291"/>
        <end position="315"/>
    </location>
</feature>
<dbReference type="InterPro" id="IPR038770">
    <property type="entry name" value="Na+/solute_symporter_sf"/>
</dbReference>
<sequence>MQSIFFEVGFIVVLATILGGFVKYLRQPLVLAYILTGVLVKILGFSNVGSPETLSFFSHLGIAFLLFIVGLELNPDELKEMGKKSLFLGIGQIVITFGLSFILCFLLQFNLISSFFIAISLTFSSTIIVVKLLIEKNDLTSVYGRIAVAILLVQDLVAVLVLVFLSGLTGEGISFWTFFLTIIKAGIFFTIVYLFSKEVLGYLFKLLSSSSELLFLGGIAWCLLLAAFANFAGFSLEIGAFLAGISLASTKYNLEIGTKIKPLRDFFITIFFVVLGLEISFGSFFEVLPMVIIFTVFVLLIKPIIVMGVSGFLGYKNRISFLTGNCLSQISEFSLIVSAIGLQMGQINEKISSIITFVGVFTILFSSYLVTYDDKIYKKLKKYLTIFERKNANNSYNFNKEKNYEDHIILIGCHRMGQDFISIFDKLKIPFIVLDFDPKIIKQLSMMGVYCIFGDIGDPEILEALNLGKTKMVISTVPNFADNRAVLEEVKRVNKEVVVFLTGSQIDEALEFYKLGADYVILPQLLGGHFVSAQLEKHWGKLEDLKKLKEHHMADLIKRKSMGQY</sequence>
<evidence type="ECO:0000256" key="2">
    <source>
        <dbReference type="ARBA" id="ARBA00005551"/>
    </source>
</evidence>
<feature type="transmembrane region" description="Helical" evidence="7">
    <location>
        <begin position="54"/>
        <end position="74"/>
    </location>
</feature>
<dbReference type="GO" id="GO:1902600">
    <property type="term" value="P:proton transmembrane transport"/>
    <property type="evidence" value="ECO:0007669"/>
    <property type="project" value="InterPro"/>
</dbReference>
<dbReference type="Pfam" id="PF00999">
    <property type="entry name" value="Na_H_Exchanger"/>
    <property type="match status" value="1"/>
</dbReference>
<dbReference type="PANTHER" id="PTHR42751">
    <property type="entry name" value="SODIUM/HYDROGEN EXCHANGER FAMILY/TRKA DOMAIN PROTEIN"/>
    <property type="match status" value="1"/>
</dbReference>
<keyword evidence="4 7" id="KW-0812">Transmembrane</keyword>
<dbReference type="Proteomes" id="UP000034581">
    <property type="component" value="Unassembled WGS sequence"/>
</dbReference>
<evidence type="ECO:0000259" key="8">
    <source>
        <dbReference type="PROSITE" id="PS51201"/>
    </source>
</evidence>
<evidence type="ECO:0000256" key="3">
    <source>
        <dbReference type="ARBA" id="ARBA00022448"/>
    </source>
</evidence>
<dbReference type="GO" id="GO:0016020">
    <property type="term" value="C:membrane"/>
    <property type="evidence" value="ECO:0007669"/>
    <property type="project" value="UniProtKB-SubCell"/>
</dbReference>
<evidence type="ECO:0000313" key="9">
    <source>
        <dbReference type="EMBL" id="KKP69914.1"/>
    </source>
</evidence>
<keyword evidence="3" id="KW-0813">Transport</keyword>
<organism evidence="9 10">
    <name type="scientific">candidate division CPR3 bacterium GW2011_GWF2_35_18</name>
    <dbReference type="NCBI Taxonomy" id="1618350"/>
    <lineage>
        <taxon>Bacteria</taxon>
        <taxon>Bacteria division CPR3</taxon>
    </lineage>
</organism>
<evidence type="ECO:0000256" key="1">
    <source>
        <dbReference type="ARBA" id="ARBA00004141"/>
    </source>
</evidence>
<keyword evidence="5 7" id="KW-1133">Transmembrane helix</keyword>
<feature type="transmembrane region" description="Helical" evidence="7">
    <location>
        <begin position="202"/>
        <end position="228"/>
    </location>
</feature>
<dbReference type="InterPro" id="IPR003148">
    <property type="entry name" value="RCK_N"/>
</dbReference>
<evidence type="ECO:0000256" key="5">
    <source>
        <dbReference type="ARBA" id="ARBA00022989"/>
    </source>
</evidence>
<feature type="domain" description="RCK N-terminal" evidence="8">
    <location>
        <begin position="405"/>
        <end position="521"/>
    </location>
</feature>
<evidence type="ECO:0000313" key="10">
    <source>
        <dbReference type="Proteomes" id="UP000034581"/>
    </source>
</evidence>
<dbReference type="Gene3D" id="1.20.1530.20">
    <property type="match status" value="1"/>
</dbReference>
<dbReference type="Pfam" id="PF02254">
    <property type="entry name" value="TrkA_N"/>
    <property type="match status" value="1"/>
</dbReference>
<dbReference type="GO" id="GO:0015297">
    <property type="term" value="F:antiporter activity"/>
    <property type="evidence" value="ECO:0007669"/>
    <property type="project" value="InterPro"/>
</dbReference>
<feature type="transmembrane region" description="Helical" evidence="7">
    <location>
        <begin position="327"/>
        <end position="345"/>
    </location>
</feature>
<evidence type="ECO:0000256" key="4">
    <source>
        <dbReference type="ARBA" id="ARBA00022692"/>
    </source>
</evidence>
<name>A0A0G0BK93_UNCC3</name>
<comment type="caution">
    <text evidence="9">The sequence shown here is derived from an EMBL/GenBank/DDBJ whole genome shotgun (WGS) entry which is preliminary data.</text>
</comment>
<feature type="transmembrane region" description="Helical" evidence="7">
    <location>
        <begin position="146"/>
        <end position="167"/>
    </location>
</feature>
<protein>
    <submittedName>
        <fullName evidence="9">Sodium/hydrogen exchanger</fullName>
    </submittedName>
</protein>
<evidence type="ECO:0000256" key="6">
    <source>
        <dbReference type="ARBA" id="ARBA00023136"/>
    </source>
</evidence>
<dbReference type="STRING" id="1618350.UR67_C0002G0034"/>
<reference evidence="9 10" key="1">
    <citation type="journal article" date="2015" name="Nature">
        <title>rRNA introns, odd ribosomes, and small enigmatic genomes across a large radiation of phyla.</title>
        <authorList>
            <person name="Brown C.T."/>
            <person name="Hug L.A."/>
            <person name="Thomas B.C."/>
            <person name="Sharon I."/>
            <person name="Castelle C.J."/>
            <person name="Singh A."/>
            <person name="Wilkins M.J."/>
            <person name="Williams K.H."/>
            <person name="Banfield J.F."/>
        </authorList>
    </citation>
    <scope>NUCLEOTIDE SEQUENCE [LARGE SCALE GENOMIC DNA]</scope>
</reference>
<accession>A0A0G0BK93</accession>
<dbReference type="PANTHER" id="PTHR42751:SF3">
    <property type="entry name" value="SODIUM_GLUTAMATE SYMPORTER"/>
    <property type="match status" value="1"/>
</dbReference>
<evidence type="ECO:0000256" key="7">
    <source>
        <dbReference type="SAM" id="Phobius"/>
    </source>
</evidence>
<dbReference type="Gene3D" id="3.40.50.720">
    <property type="entry name" value="NAD(P)-binding Rossmann-like Domain"/>
    <property type="match status" value="1"/>
</dbReference>
<feature type="transmembrane region" description="Helical" evidence="7">
    <location>
        <begin position="351"/>
        <end position="372"/>
    </location>
</feature>